<organism evidence="4 5">
    <name type="scientific">Streptomonospora mangrovi</name>
    <dbReference type="NCBI Taxonomy" id="2883123"/>
    <lineage>
        <taxon>Bacteria</taxon>
        <taxon>Bacillati</taxon>
        <taxon>Actinomycetota</taxon>
        <taxon>Actinomycetes</taxon>
        <taxon>Streptosporangiales</taxon>
        <taxon>Nocardiopsidaceae</taxon>
        <taxon>Streptomonospora</taxon>
    </lineage>
</organism>
<evidence type="ECO:0000313" key="5">
    <source>
        <dbReference type="Proteomes" id="UP001140076"/>
    </source>
</evidence>
<evidence type="ECO:0000256" key="2">
    <source>
        <dbReference type="SAM" id="Phobius"/>
    </source>
</evidence>
<feature type="transmembrane region" description="Helical" evidence="2">
    <location>
        <begin position="75"/>
        <end position="96"/>
    </location>
</feature>
<dbReference type="PANTHER" id="PTHR34473">
    <property type="entry name" value="UPF0699 TRANSMEMBRANE PROTEIN YDBS"/>
    <property type="match status" value="1"/>
</dbReference>
<feature type="transmembrane region" description="Helical" evidence="2">
    <location>
        <begin position="46"/>
        <end position="63"/>
    </location>
</feature>
<gene>
    <name evidence="4" type="ORF">LG943_04310</name>
</gene>
<feature type="region of interest" description="Disordered" evidence="1">
    <location>
        <begin position="440"/>
        <end position="464"/>
    </location>
</feature>
<comment type="caution">
    <text evidence="4">The sequence shown here is derived from an EMBL/GenBank/DDBJ whole genome shotgun (WGS) entry which is preliminary data.</text>
</comment>
<evidence type="ECO:0000256" key="1">
    <source>
        <dbReference type="SAM" id="MobiDB-lite"/>
    </source>
</evidence>
<dbReference type="PANTHER" id="PTHR34473:SF2">
    <property type="entry name" value="UPF0699 TRANSMEMBRANE PROTEIN YDBT"/>
    <property type="match status" value="1"/>
</dbReference>
<protein>
    <submittedName>
        <fullName evidence="4">PH domain-containing protein</fullName>
    </submittedName>
</protein>
<proteinExistence type="predicted"/>
<dbReference type="AlphaFoldDB" id="A0A9X3NH65"/>
<dbReference type="RefSeq" id="WP_270070842.1">
    <property type="nucleotide sequence ID" value="NZ_JAJAQC010000005.1"/>
</dbReference>
<keyword evidence="5" id="KW-1185">Reference proteome</keyword>
<keyword evidence="2" id="KW-1133">Transmembrane helix</keyword>
<dbReference type="InterPro" id="IPR014529">
    <property type="entry name" value="UCP026631"/>
</dbReference>
<dbReference type="Pfam" id="PF03703">
    <property type="entry name" value="bPH_2"/>
    <property type="match status" value="3"/>
</dbReference>
<reference evidence="4" key="1">
    <citation type="submission" date="2021-10" db="EMBL/GenBank/DDBJ databases">
        <title>Streptomonospora sp. nov., isolated from mangrove soil.</title>
        <authorList>
            <person name="Chen X."/>
            <person name="Ge X."/>
            <person name="Liu W."/>
        </authorList>
    </citation>
    <scope>NUCLEOTIDE SEQUENCE</scope>
    <source>
        <strain evidence="4">S1-112</strain>
    </source>
</reference>
<feature type="compositionally biased region" description="Low complexity" evidence="1">
    <location>
        <begin position="1"/>
        <end position="10"/>
    </location>
</feature>
<dbReference type="EMBL" id="JAJAQC010000005">
    <property type="protein sequence ID" value="MDA0563557.1"/>
    <property type="molecule type" value="Genomic_DNA"/>
</dbReference>
<evidence type="ECO:0000259" key="3">
    <source>
        <dbReference type="Pfam" id="PF03703"/>
    </source>
</evidence>
<name>A0A9X3NH65_9ACTN</name>
<dbReference type="Proteomes" id="UP001140076">
    <property type="component" value="Unassembled WGS sequence"/>
</dbReference>
<feature type="domain" description="YdbS-like PH" evidence="3">
    <location>
        <begin position="372"/>
        <end position="433"/>
    </location>
</feature>
<feature type="domain" description="YdbS-like PH" evidence="3">
    <location>
        <begin position="263"/>
        <end position="335"/>
    </location>
</feature>
<accession>A0A9X3NH65</accession>
<dbReference type="PIRSF" id="PIRSF026631">
    <property type="entry name" value="UCP026631"/>
    <property type="match status" value="1"/>
</dbReference>
<evidence type="ECO:0000313" key="4">
    <source>
        <dbReference type="EMBL" id="MDA0563557.1"/>
    </source>
</evidence>
<feature type="domain" description="YdbS-like PH" evidence="3">
    <location>
        <begin position="95"/>
        <end position="173"/>
    </location>
</feature>
<keyword evidence="2" id="KW-0812">Transmembrane</keyword>
<feature type="compositionally biased region" description="Basic and acidic residues" evidence="1">
    <location>
        <begin position="453"/>
        <end position="464"/>
    </location>
</feature>
<sequence>MRFLPPTAGGPTPPHGRPGGPGQPHQPDRPRRPEPDVTRGAHRTHWAAVPFQVVLVTTVFLALPGPLLSELGLTWLFLATLALACGTTAFALLSWWQSSFGLREDHLVVHSGLVRRSSREIPLSRLQAVDVVRPLLMQVLGLAELRVELAGGDASEIRLRYLRWETAERFRAALLAHAAGLSGSTPEAPESPFYKLPFGLLLAAMTFRLPVLGASMLFLVLVVTGFAMAEPGVLGGAIPLMLGLMRGFLGPLTRYTDFYASLSPDGLRLRYGVFQARMQTVPPDRVQAVRIVEPLLWRSLGVVRVEANVAGYVGERQMDSSTLLPVAPRELAYALVDELFPGTDARSVALHPALTGRPRDGALGVDEHLYVARRGRFCEVTEIVPHARTQTIRMSAGPLARRRGVAEVDVDTPPGPIRARATGREITEARRVVDGMAAYGHEARRTTPGPERWATRSDADTSGD</sequence>
<feature type="compositionally biased region" description="Basic and acidic residues" evidence="1">
    <location>
        <begin position="26"/>
        <end position="39"/>
    </location>
</feature>
<feature type="region of interest" description="Disordered" evidence="1">
    <location>
        <begin position="1"/>
        <end position="40"/>
    </location>
</feature>
<dbReference type="InterPro" id="IPR005182">
    <property type="entry name" value="YdbS-like_PH"/>
</dbReference>
<keyword evidence="2" id="KW-0472">Membrane</keyword>